<organism evidence="2 3">
    <name type="scientific">Agrocybe pediades</name>
    <dbReference type="NCBI Taxonomy" id="84607"/>
    <lineage>
        <taxon>Eukaryota</taxon>
        <taxon>Fungi</taxon>
        <taxon>Dikarya</taxon>
        <taxon>Basidiomycota</taxon>
        <taxon>Agaricomycotina</taxon>
        <taxon>Agaricomycetes</taxon>
        <taxon>Agaricomycetidae</taxon>
        <taxon>Agaricales</taxon>
        <taxon>Agaricineae</taxon>
        <taxon>Strophariaceae</taxon>
        <taxon>Agrocybe</taxon>
    </lineage>
</organism>
<comment type="caution">
    <text evidence="2">The sequence shown here is derived from an EMBL/GenBank/DDBJ whole genome shotgun (WGS) entry which is preliminary data.</text>
</comment>
<keyword evidence="3" id="KW-1185">Reference proteome</keyword>
<feature type="region of interest" description="Disordered" evidence="1">
    <location>
        <begin position="128"/>
        <end position="186"/>
    </location>
</feature>
<reference evidence="2 3" key="1">
    <citation type="submission" date="2019-12" db="EMBL/GenBank/DDBJ databases">
        <authorList>
            <person name="Floudas D."/>
            <person name="Bentzer J."/>
            <person name="Ahren D."/>
            <person name="Johansson T."/>
            <person name="Persson P."/>
            <person name="Tunlid A."/>
        </authorList>
    </citation>
    <scope>NUCLEOTIDE SEQUENCE [LARGE SCALE GENOMIC DNA]</scope>
    <source>
        <strain evidence="2 3">CBS 102.39</strain>
    </source>
</reference>
<accession>A0A8H4R1G8</accession>
<gene>
    <name evidence="2" type="ORF">D9613_000928</name>
</gene>
<feature type="compositionally biased region" description="Acidic residues" evidence="1">
    <location>
        <begin position="128"/>
        <end position="145"/>
    </location>
</feature>
<dbReference type="EMBL" id="JAACJL010000015">
    <property type="protein sequence ID" value="KAF4620500.1"/>
    <property type="molecule type" value="Genomic_DNA"/>
</dbReference>
<name>A0A8H4R1G8_9AGAR</name>
<proteinExistence type="predicted"/>
<feature type="region of interest" description="Disordered" evidence="1">
    <location>
        <begin position="18"/>
        <end position="43"/>
    </location>
</feature>
<dbReference type="Proteomes" id="UP000521872">
    <property type="component" value="Unassembled WGS sequence"/>
</dbReference>
<evidence type="ECO:0000313" key="3">
    <source>
        <dbReference type="Proteomes" id="UP000521872"/>
    </source>
</evidence>
<evidence type="ECO:0000256" key="1">
    <source>
        <dbReference type="SAM" id="MobiDB-lite"/>
    </source>
</evidence>
<evidence type="ECO:0000313" key="2">
    <source>
        <dbReference type="EMBL" id="KAF4620500.1"/>
    </source>
</evidence>
<dbReference type="AlphaFoldDB" id="A0A8H4R1G8"/>
<protein>
    <submittedName>
        <fullName evidence="2">Uncharacterized protein</fullName>
    </submittedName>
</protein>
<sequence>MAKGSFLFDRLDLSSKLTSRRRLQRQPQTSEATPDPLGLFGPSQPEVSYEEFIEVLENEPKQPPSSHFFPAHDFPGESFPFIIPLAGPSHVHGSSFAGPPPVIIESAWMKDDDGNDYYVGHGKIEEVDDEADIDANNDNGDDDNDLTPRAKKSKQLSPHFSDNESHPETIPYNSTPPPGPRPRRLPSLKATTTLSEIPDFNFNSKAIEPVPTEPDIDSPRAAPAEMSPNSTGVLDDATEVSYVKENLELLESCTDDIHFMTTYFLAQEEDLSQHIDICTRIEESLRSLHETMTHRTKMGAEEWSVRSPSWHQKYSKRLVSLGTTLHRLSRLRKLIGNLKLRPSQAQAILTKLGQHEAKLADLASKYTTSFDRLRLRHLHFLLSQSNMESKQQKEMRLKSRASFERQWKAGKDFRAGLRHAFNELRQEFYNNNQRSPSAP</sequence>
<feature type="region of interest" description="Disordered" evidence="1">
    <location>
        <begin position="204"/>
        <end position="233"/>
    </location>
</feature>